<evidence type="ECO:0000313" key="1">
    <source>
        <dbReference type="EMBL" id="MBC2844847.1"/>
    </source>
</evidence>
<dbReference type="AlphaFoldDB" id="A0A842ITX6"/>
<evidence type="ECO:0000313" key="2">
    <source>
        <dbReference type="Proteomes" id="UP000533900"/>
    </source>
</evidence>
<dbReference type="EMBL" id="JACLCP010000001">
    <property type="protein sequence ID" value="MBC2844847.1"/>
    <property type="molecule type" value="Genomic_DNA"/>
</dbReference>
<dbReference type="Proteomes" id="UP000533900">
    <property type="component" value="Unassembled WGS sequence"/>
</dbReference>
<dbReference type="InterPro" id="IPR021272">
    <property type="entry name" value="DUF2851"/>
</dbReference>
<dbReference type="Pfam" id="PF11013">
    <property type="entry name" value="DUF2851"/>
    <property type="match status" value="1"/>
</dbReference>
<dbReference type="RefSeq" id="WP_185788489.1">
    <property type="nucleotide sequence ID" value="NZ_JACLCP010000001.1"/>
</dbReference>
<organism evidence="1 2">
    <name type="scientific">Winogradskyella flava</name>
    <dbReference type="NCBI Taxonomy" id="1884876"/>
    <lineage>
        <taxon>Bacteria</taxon>
        <taxon>Pseudomonadati</taxon>
        <taxon>Bacteroidota</taxon>
        <taxon>Flavobacteriia</taxon>
        <taxon>Flavobacteriales</taxon>
        <taxon>Flavobacteriaceae</taxon>
        <taxon>Winogradskyella</taxon>
    </lineage>
</organism>
<reference evidence="1" key="1">
    <citation type="submission" date="2020-08" db="EMBL/GenBank/DDBJ databases">
        <title>Winogradskyella ouciana sp. nov., isolated from the hadal seawater of the Mariana Trench.</title>
        <authorList>
            <person name="He X."/>
        </authorList>
    </citation>
    <scope>NUCLEOTIDE SEQUENCE [LARGE SCALE GENOMIC DNA]</scope>
    <source>
        <strain evidence="1">KCTC 52348</strain>
    </source>
</reference>
<proteinExistence type="predicted"/>
<name>A0A842ITX6_9FLAO</name>
<keyword evidence="2" id="KW-1185">Reference proteome</keyword>
<sequence>MQEDFLNYVWKHRAFSTLVLNTTKDETIVINNLGQHNYNAGPDFFNAQLSIDGQLWAGNVEIHVKSSDWYIHNHEIDKAYDNVILHVVWEHDTEVFRKDNSEIPTLELKHYVDIGLQENYKRLMQSKSWINCESDFSSVGDFVFNNWLERLFVERLERKSEDISKLLKQSNNDWEAVLFKMLLKNFGLKINRDAFFSLANSVDYTVVRKLQNDALGLEALLFGQADCLDDDIQDVYYLDLKHRYQFLKQKFGLDNQGVLQLQFFRLRPPNFPTIRLSQFANLYTLEHQLFSKVIEINKLDEFHKLFRKGVSEFWMTHYTFSKTSKVSKKLLTKSFVDLLLINTVIPLKFCYAKAQGRTIDDELLELIKQIKIENNSIVKKFLDLKAMQKTSLTSQALLQLKEEYCDKNKCLQCAMGNQLITKNK</sequence>
<accession>A0A842ITX6</accession>
<comment type="caution">
    <text evidence="1">The sequence shown here is derived from an EMBL/GenBank/DDBJ whole genome shotgun (WGS) entry which is preliminary data.</text>
</comment>
<protein>
    <submittedName>
        <fullName evidence="1">DUF2851 family protein</fullName>
    </submittedName>
</protein>
<gene>
    <name evidence="1" type="ORF">H7F21_07050</name>
</gene>